<evidence type="ECO:0000313" key="2">
    <source>
        <dbReference type="EMBL" id="TDL19515.1"/>
    </source>
</evidence>
<protein>
    <submittedName>
        <fullName evidence="2">Uncharacterized protein</fullName>
    </submittedName>
</protein>
<dbReference type="VEuPathDB" id="FungiDB:BD410DRAFT_842055"/>
<gene>
    <name evidence="2" type="ORF">BD410DRAFT_842055</name>
</gene>
<reference evidence="2 3" key="1">
    <citation type="submission" date="2018-06" db="EMBL/GenBank/DDBJ databases">
        <title>A transcriptomic atlas of mushroom development highlights an independent origin of complex multicellularity.</title>
        <authorList>
            <consortium name="DOE Joint Genome Institute"/>
            <person name="Krizsan K."/>
            <person name="Almasi E."/>
            <person name="Merenyi Z."/>
            <person name="Sahu N."/>
            <person name="Viragh M."/>
            <person name="Koszo T."/>
            <person name="Mondo S."/>
            <person name="Kiss B."/>
            <person name="Balint B."/>
            <person name="Kues U."/>
            <person name="Barry K."/>
            <person name="Hegedus J.C."/>
            <person name="Henrissat B."/>
            <person name="Johnson J."/>
            <person name="Lipzen A."/>
            <person name="Ohm R."/>
            <person name="Nagy I."/>
            <person name="Pangilinan J."/>
            <person name="Yan J."/>
            <person name="Xiong Y."/>
            <person name="Grigoriev I.V."/>
            <person name="Hibbett D.S."/>
            <person name="Nagy L.G."/>
        </authorList>
    </citation>
    <scope>NUCLEOTIDE SEQUENCE [LARGE SCALE GENOMIC DNA]</scope>
    <source>
        <strain evidence="2 3">SZMC22713</strain>
    </source>
</reference>
<accession>A0A4Y7PWL6</accession>
<dbReference type="EMBL" id="ML170196">
    <property type="protein sequence ID" value="TDL19515.1"/>
    <property type="molecule type" value="Genomic_DNA"/>
</dbReference>
<dbReference type="AlphaFoldDB" id="A0A4Y7PWL6"/>
<proteinExistence type="predicted"/>
<dbReference type="Proteomes" id="UP000294933">
    <property type="component" value="Unassembled WGS sequence"/>
</dbReference>
<sequence>MSTADSPPTSGASLLTPPATATEHHQQPKIVTAASMHITHNPQSPPPPQQSMPHLRPPSPASTTYLSIPVWREDPSNFNCSVGDKMAVASVGALVKTASADCAW</sequence>
<feature type="compositionally biased region" description="Polar residues" evidence="1">
    <location>
        <begin position="1"/>
        <end position="13"/>
    </location>
</feature>
<organism evidence="2 3">
    <name type="scientific">Rickenella mellea</name>
    <dbReference type="NCBI Taxonomy" id="50990"/>
    <lineage>
        <taxon>Eukaryota</taxon>
        <taxon>Fungi</taxon>
        <taxon>Dikarya</taxon>
        <taxon>Basidiomycota</taxon>
        <taxon>Agaricomycotina</taxon>
        <taxon>Agaricomycetes</taxon>
        <taxon>Hymenochaetales</taxon>
        <taxon>Rickenellaceae</taxon>
        <taxon>Rickenella</taxon>
    </lineage>
</organism>
<name>A0A4Y7PWL6_9AGAM</name>
<evidence type="ECO:0000256" key="1">
    <source>
        <dbReference type="SAM" id="MobiDB-lite"/>
    </source>
</evidence>
<evidence type="ECO:0000313" key="3">
    <source>
        <dbReference type="Proteomes" id="UP000294933"/>
    </source>
</evidence>
<keyword evidence="3" id="KW-1185">Reference proteome</keyword>
<feature type="region of interest" description="Disordered" evidence="1">
    <location>
        <begin position="1"/>
        <end position="65"/>
    </location>
</feature>
<feature type="compositionally biased region" description="Pro residues" evidence="1">
    <location>
        <begin position="43"/>
        <end position="60"/>
    </location>
</feature>